<name>A0A9D1RX82_9FIRM</name>
<dbReference type="GO" id="GO:0005886">
    <property type="term" value="C:plasma membrane"/>
    <property type="evidence" value="ECO:0007669"/>
    <property type="project" value="UniProtKB-SubCell"/>
</dbReference>
<dbReference type="InterPro" id="IPR017850">
    <property type="entry name" value="Alkaline_phosphatase_core_sf"/>
</dbReference>
<dbReference type="EMBL" id="DXGA01000158">
    <property type="protein sequence ID" value="HIW94372.1"/>
    <property type="molecule type" value="Genomic_DNA"/>
</dbReference>
<dbReference type="SUPFAM" id="SSF53649">
    <property type="entry name" value="Alkaline phosphatase-like"/>
    <property type="match status" value="1"/>
</dbReference>
<evidence type="ECO:0000259" key="8">
    <source>
        <dbReference type="Pfam" id="PF00884"/>
    </source>
</evidence>
<dbReference type="AlphaFoldDB" id="A0A9D1RX82"/>
<comment type="caution">
    <text evidence="9">The sequence shown here is derived from an EMBL/GenBank/DDBJ whole genome shotgun (WGS) entry which is preliminary data.</text>
</comment>
<keyword evidence="3" id="KW-1003">Cell membrane</keyword>
<evidence type="ECO:0000256" key="6">
    <source>
        <dbReference type="ARBA" id="ARBA00023136"/>
    </source>
</evidence>
<feature type="domain" description="Sulfatase N-terminal" evidence="8">
    <location>
        <begin position="253"/>
        <end position="525"/>
    </location>
</feature>
<dbReference type="PANTHER" id="PTHR47371:SF3">
    <property type="entry name" value="PHOSPHOGLYCEROL TRANSFERASE I"/>
    <property type="match status" value="1"/>
</dbReference>
<keyword evidence="6 7" id="KW-0472">Membrane</keyword>
<dbReference type="CDD" id="cd16015">
    <property type="entry name" value="LTA_synthase"/>
    <property type="match status" value="1"/>
</dbReference>
<dbReference type="InterPro" id="IPR000917">
    <property type="entry name" value="Sulfatase_N"/>
</dbReference>
<dbReference type="InterPro" id="IPR050448">
    <property type="entry name" value="OpgB/LTA_synthase_biosynth"/>
</dbReference>
<protein>
    <submittedName>
        <fullName evidence="9">LTA synthase family protein</fullName>
    </submittedName>
</protein>
<organism evidence="9 10">
    <name type="scientific">Candidatus Flavonifractor merdipullorum</name>
    <dbReference type="NCBI Taxonomy" id="2838590"/>
    <lineage>
        <taxon>Bacteria</taxon>
        <taxon>Bacillati</taxon>
        <taxon>Bacillota</taxon>
        <taxon>Clostridia</taxon>
        <taxon>Eubacteriales</taxon>
        <taxon>Oscillospiraceae</taxon>
        <taxon>Flavonifractor</taxon>
    </lineage>
</organism>
<comment type="subcellular location">
    <subcellularLocation>
        <location evidence="1">Cell membrane</location>
        <topology evidence="1">Multi-pass membrane protein</topology>
    </subcellularLocation>
</comment>
<proteinExistence type="predicted"/>
<feature type="transmembrane region" description="Helical" evidence="7">
    <location>
        <begin position="86"/>
        <end position="104"/>
    </location>
</feature>
<comment type="pathway">
    <text evidence="2">Cell wall biogenesis; lipoteichoic acid biosynthesis.</text>
</comment>
<reference evidence="9" key="1">
    <citation type="journal article" date="2021" name="PeerJ">
        <title>Extensive microbial diversity within the chicken gut microbiome revealed by metagenomics and culture.</title>
        <authorList>
            <person name="Gilroy R."/>
            <person name="Ravi A."/>
            <person name="Getino M."/>
            <person name="Pursley I."/>
            <person name="Horton D.L."/>
            <person name="Alikhan N.F."/>
            <person name="Baker D."/>
            <person name="Gharbi K."/>
            <person name="Hall N."/>
            <person name="Watson M."/>
            <person name="Adriaenssens E.M."/>
            <person name="Foster-Nyarko E."/>
            <person name="Jarju S."/>
            <person name="Secka A."/>
            <person name="Antonio M."/>
            <person name="Oren A."/>
            <person name="Chaudhuri R.R."/>
            <person name="La Ragione R."/>
            <person name="Hildebrand F."/>
            <person name="Pallen M.J."/>
        </authorList>
    </citation>
    <scope>NUCLEOTIDE SEQUENCE</scope>
    <source>
        <strain evidence="9">ChiGjej6B6-1540</strain>
    </source>
</reference>
<evidence type="ECO:0000256" key="4">
    <source>
        <dbReference type="ARBA" id="ARBA00022692"/>
    </source>
</evidence>
<feature type="transmembrane region" description="Helical" evidence="7">
    <location>
        <begin position="137"/>
        <end position="157"/>
    </location>
</feature>
<feature type="transmembrane region" description="Helical" evidence="7">
    <location>
        <begin position="60"/>
        <end position="79"/>
    </location>
</feature>
<evidence type="ECO:0000256" key="7">
    <source>
        <dbReference type="SAM" id="Phobius"/>
    </source>
</evidence>
<feature type="transmembrane region" description="Helical" evidence="7">
    <location>
        <begin position="21"/>
        <end position="40"/>
    </location>
</feature>
<gene>
    <name evidence="9" type="ORF">H9868_07520</name>
</gene>
<evidence type="ECO:0000313" key="10">
    <source>
        <dbReference type="Proteomes" id="UP000824192"/>
    </source>
</evidence>
<accession>A0A9D1RX82</accession>
<evidence type="ECO:0000256" key="1">
    <source>
        <dbReference type="ARBA" id="ARBA00004651"/>
    </source>
</evidence>
<feature type="transmembrane region" description="Helical" evidence="7">
    <location>
        <begin position="164"/>
        <end position="185"/>
    </location>
</feature>
<evidence type="ECO:0000256" key="2">
    <source>
        <dbReference type="ARBA" id="ARBA00004936"/>
    </source>
</evidence>
<evidence type="ECO:0000256" key="5">
    <source>
        <dbReference type="ARBA" id="ARBA00022989"/>
    </source>
</evidence>
<dbReference type="PANTHER" id="PTHR47371">
    <property type="entry name" value="LIPOTEICHOIC ACID SYNTHASE"/>
    <property type="match status" value="1"/>
</dbReference>
<keyword evidence="5 7" id="KW-1133">Transmembrane helix</keyword>
<keyword evidence="4 7" id="KW-0812">Transmembrane</keyword>
<dbReference type="Proteomes" id="UP000824192">
    <property type="component" value="Unassembled WGS sequence"/>
</dbReference>
<evidence type="ECO:0000256" key="3">
    <source>
        <dbReference type="ARBA" id="ARBA00022475"/>
    </source>
</evidence>
<reference evidence="9" key="2">
    <citation type="submission" date="2021-04" db="EMBL/GenBank/DDBJ databases">
        <authorList>
            <person name="Gilroy R."/>
        </authorList>
    </citation>
    <scope>NUCLEOTIDE SEQUENCE</scope>
    <source>
        <strain evidence="9">ChiGjej6B6-1540</strain>
    </source>
</reference>
<dbReference type="Pfam" id="PF00884">
    <property type="entry name" value="Sulfatase"/>
    <property type="match status" value="1"/>
</dbReference>
<dbReference type="Gene3D" id="3.40.720.10">
    <property type="entry name" value="Alkaline Phosphatase, subunit A"/>
    <property type="match status" value="1"/>
</dbReference>
<sequence length="617" mass="69501">METQMKLRLPAGRIRWWKFPLARRLGDTIAWAVFALMPLLSFTLVELLNYNQPWTSFSPLQIALNLAWYYMGLLIWYLITGRPLWAARISLVAAWLIGMANRYVTRFRGRTIFPADLLTLKTAANVAGNYDYSLDEVQLRTGAVVLVVLVVLAFLPVRKGRKKAVWKVGAPGAALSLAFLLLFFGTNAVANAGIKPSLWATQGNGLALNFTLCLRYSQVSAPEGYDEESVTALMAETPSDPAVLPEDETTPVNLIVIMDEAFSDFSVLPNVETSEDPLPFLHSLTENTIKGYVYSSVFGGTTANSEYEFLTGNTTALLPTGTVPYQMYVNDDTPTLVSQMKALGYTCVAMHPYYASGWNRPAVYDHFGFDETHFQQDFTGIHRIRGYISDQTDFENLIRRYEEKEEGERLFLFNVTMQNHSGYNLKWTNLEREITLVKPGDNLYSGDGVDQYLNLIHQTDLALQELIGYFTQVEEPTMICLFGDHQPQVETDFYRVVLGASPDMETAQKKQMTPFFIWANYDIPEESGLELSINYLSSLLTETAHLPQTGYQKFLSALREDLPIVNAVGYRDAGGTWAGEAEDLSQEAQDGLNRYDLLLYNHVFDAQSWSEDFFTLG</sequence>
<evidence type="ECO:0000313" key="9">
    <source>
        <dbReference type="EMBL" id="HIW94372.1"/>
    </source>
</evidence>